<feature type="transmembrane region" description="Helical" evidence="2">
    <location>
        <begin position="210"/>
        <end position="228"/>
    </location>
</feature>
<dbReference type="EMBL" id="JBEPCU010000228">
    <property type="protein sequence ID" value="MER6978396.1"/>
    <property type="molecule type" value="Genomic_DNA"/>
</dbReference>
<organism evidence="3 4">
    <name type="scientific">Streptomyces carpinensis</name>
    <dbReference type="NCBI Taxonomy" id="66369"/>
    <lineage>
        <taxon>Bacteria</taxon>
        <taxon>Bacillati</taxon>
        <taxon>Actinomycetota</taxon>
        <taxon>Actinomycetes</taxon>
        <taxon>Kitasatosporales</taxon>
        <taxon>Streptomycetaceae</taxon>
        <taxon>Streptomyces</taxon>
    </lineage>
</organism>
<evidence type="ECO:0000256" key="1">
    <source>
        <dbReference type="SAM" id="MobiDB-lite"/>
    </source>
</evidence>
<dbReference type="InterPro" id="IPR046862">
    <property type="entry name" value="Rhomboid_2"/>
</dbReference>
<accession>A0ABV1W2H7</accession>
<dbReference type="Pfam" id="PF20401">
    <property type="entry name" value="Rhomboid_2"/>
    <property type="match status" value="1"/>
</dbReference>
<comment type="caution">
    <text evidence="3">The sequence shown here is derived from an EMBL/GenBank/DDBJ whole genome shotgun (WGS) entry which is preliminary data.</text>
</comment>
<keyword evidence="2" id="KW-1133">Transmembrane helix</keyword>
<dbReference type="Proteomes" id="UP001458415">
    <property type="component" value="Unassembled WGS sequence"/>
</dbReference>
<keyword evidence="2" id="KW-0472">Membrane</keyword>
<name>A0ABV1W2H7_9ACTN</name>
<feature type="region of interest" description="Disordered" evidence="1">
    <location>
        <begin position="1"/>
        <end position="32"/>
    </location>
</feature>
<feature type="transmembrane region" description="Helical" evidence="2">
    <location>
        <begin position="83"/>
        <end position="106"/>
    </location>
</feature>
<keyword evidence="4" id="KW-1185">Reference proteome</keyword>
<evidence type="ECO:0000313" key="4">
    <source>
        <dbReference type="Proteomes" id="UP001458415"/>
    </source>
</evidence>
<feature type="transmembrane region" description="Helical" evidence="2">
    <location>
        <begin position="175"/>
        <end position="198"/>
    </location>
</feature>
<dbReference type="RefSeq" id="WP_244217383.1">
    <property type="nucleotide sequence ID" value="NZ_MUBM01000222.1"/>
</dbReference>
<evidence type="ECO:0000256" key="2">
    <source>
        <dbReference type="SAM" id="Phobius"/>
    </source>
</evidence>
<reference evidence="3 4" key="1">
    <citation type="submission" date="2024-06" db="EMBL/GenBank/DDBJ databases">
        <title>The Natural Products Discovery Center: Release of the First 8490 Sequenced Strains for Exploring Actinobacteria Biosynthetic Diversity.</title>
        <authorList>
            <person name="Kalkreuter E."/>
            <person name="Kautsar S.A."/>
            <person name="Yang D."/>
            <person name="Bader C.D."/>
            <person name="Teijaro C.N."/>
            <person name="Fluegel L."/>
            <person name="Davis C.M."/>
            <person name="Simpson J.R."/>
            <person name="Lauterbach L."/>
            <person name="Steele A.D."/>
            <person name="Gui C."/>
            <person name="Meng S."/>
            <person name="Li G."/>
            <person name="Viehrig K."/>
            <person name="Ye F."/>
            <person name="Su P."/>
            <person name="Kiefer A.F."/>
            <person name="Nichols A."/>
            <person name="Cepeda A.J."/>
            <person name="Yan W."/>
            <person name="Fan B."/>
            <person name="Jiang Y."/>
            <person name="Adhikari A."/>
            <person name="Zheng C.-J."/>
            <person name="Schuster L."/>
            <person name="Cowan T.M."/>
            <person name="Smanski M.J."/>
            <person name="Chevrette M.G."/>
            <person name="De Carvalho L.P.S."/>
            <person name="Shen B."/>
        </authorList>
    </citation>
    <scope>NUCLEOTIDE SEQUENCE [LARGE SCALE GENOMIC DNA]</scope>
    <source>
        <strain evidence="3 4">NPDC000634</strain>
    </source>
</reference>
<feature type="transmembrane region" description="Helical" evidence="2">
    <location>
        <begin position="141"/>
        <end position="163"/>
    </location>
</feature>
<sequence>MERTADADAAASSLLEGMPQQRPGPSPVAAPREPACDRLAVTGATGATGAAVSAPAAPPAVSGLPDVVSALGARLRGLRPRRLLPSPTGTPFTCVYAAILLVTSLVSRYADPATVNALYQSCSTDVSHLVRTPLLVLPASALWIAGGITSPYSLCFLLVLTALERRTGGLRTAGVFLAGHVLATLATEVPIGLAVLAGRLPDSALHRLDYGISFGVAASVGALAGLLTPWLRWPLLTVFVGMVLADLLTFTDPMTSSGHLISVGVGVASWPLVRRWHRAAR</sequence>
<evidence type="ECO:0000313" key="3">
    <source>
        <dbReference type="EMBL" id="MER6978396.1"/>
    </source>
</evidence>
<keyword evidence="2" id="KW-0812">Transmembrane</keyword>
<gene>
    <name evidence="3" type="ORF">ABT317_15620</name>
</gene>
<protein>
    <submittedName>
        <fullName evidence="3">Rhomboid-like protein</fullName>
    </submittedName>
</protein>
<proteinExistence type="predicted"/>